<dbReference type="EMBL" id="JBFBVU010000027">
    <property type="protein sequence ID" value="MEV8468383.1"/>
    <property type="molecule type" value="Genomic_DNA"/>
</dbReference>
<dbReference type="SUPFAM" id="SSF74650">
    <property type="entry name" value="Galactose mutarotase-like"/>
    <property type="match status" value="1"/>
</dbReference>
<gene>
    <name evidence="1" type="ORF">AB0T83_16525</name>
</gene>
<protein>
    <recommendedName>
        <fullName evidence="3">Aldose 1-epimerase</fullName>
    </recommendedName>
</protein>
<sequence length="343" mass="37538">MSDPQDETWDFDWGTVRGEVSALGAMLGPVWFRQSDGTEVQPFAIGDWAGDPAAQRETLPPILRRLRGEWPCVPFGVPETRTDLPDRWMAGIDADATVADSFIHGYSSNHLWHLSARTDRSLTLSIDYPDGHPVRSLERGIALDESGGLDISLRIAARRDADLPIGVHPVLRLPDRTGAAHLSIPSLRRVHSFPVAVEPGVSILTPDRSYASLTGLQTHDGAPLDASRLPLPRRTVELLLVELDTGAVSLRNADEGYETRISWDIASFPFCLLWIENGGRAAYPWQGRFSAIGIEPIAGAFDLGQVHSTNPRGPLSGSSRALTARLRAGETWETRYRIATSAI</sequence>
<dbReference type="InterPro" id="IPR014718">
    <property type="entry name" value="GH-type_carb-bd"/>
</dbReference>
<evidence type="ECO:0008006" key="3">
    <source>
        <dbReference type="Google" id="ProtNLM"/>
    </source>
</evidence>
<comment type="caution">
    <text evidence="1">The sequence shown here is derived from an EMBL/GenBank/DDBJ whole genome shotgun (WGS) entry which is preliminary data.</text>
</comment>
<dbReference type="Gene3D" id="2.70.98.10">
    <property type="match status" value="1"/>
</dbReference>
<keyword evidence="2" id="KW-1185">Reference proteome</keyword>
<evidence type="ECO:0000313" key="2">
    <source>
        <dbReference type="Proteomes" id="UP001553161"/>
    </source>
</evidence>
<reference evidence="1 2" key="1">
    <citation type="submission" date="2024-07" db="EMBL/GenBank/DDBJ databases">
        <authorList>
            <person name="Kang M."/>
        </authorList>
    </citation>
    <scope>NUCLEOTIDE SEQUENCE [LARGE SCALE GENOMIC DNA]</scope>
    <source>
        <strain evidence="1 2">DFM31</strain>
    </source>
</reference>
<dbReference type="InterPro" id="IPR011013">
    <property type="entry name" value="Gal_mutarotase_sf_dom"/>
</dbReference>
<dbReference type="RefSeq" id="WP_366194333.1">
    <property type="nucleotide sequence ID" value="NZ_JBFBVU010000027.1"/>
</dbReference>
<dbReference type="Proteomes" id="UP001553161">
    <property type="component" value="Unassembled WGS sequence"/>
</dbReference>
<accession>A0ABV3LA51</accession>
<evidence type="ECO:0000313" key="1">
    <source>
        <dbReference type="EMBL" id="MEV8468383.1"/>
    </source>
</evidence>
<organism evidence="1 2">
    <name type="scientific">Meridianimarinicoccus marinus</name>
    <dbReference type="NCBI Taxonomy" id="3231483"/>
    <lineage>
        <taxon>Bacteria</taxon>
        <taxon>Pseudomonadati</taxon>
        <taxon>Pseudomonadota</taxon>
        <taxon>Alphaproteobacteria</taxon>
        <taxon>Rhodobacterales</taxon>
        <taxon>Paracoccaceae</taxon>
        <taxon>Meridianimarinicoccus</taxon>
    </lineage>
</organism>
<proteinExistence type="predicted"/>
<name>A0ABV3LA51_9RHOB</name>